<proteinExistence type="predicted"/>
<dbReference type="PATRIC" id="fig|1214101.3.peg.1337"/>
<keyword evidence="1" id="KW-1133">Transmembrane helix</keyword>
<protein>
    <submittedName>
        <fullName evidence="2">Putative membrane protein</fullName>
    </submittedName>
</protein>
<accession>K4QXW8</accession>
<keyword evidence="1" id="KW-0472">Membrane</keyword>
<keyword evidence="1" id="KW-0812">Transmembrane</keyword>
<dbReference type="EMBL" id="HE971709">
    <property type="protein sequence ID" value="CCK25700.1"/>
    <property type="molecule type" value="Genomic_DNA"/>
</dbReference>
<reference evidence="2 3" key="1">
    <citation type="journal article" date="2012" name="J. Bacteriol.">
        <title>Genome sequence of the bacterium Streptomyces davawensis JCM 4913 and heterologous production of the unique antibiotic roseoflavin.</title>
        <authorList>
            <person name="Jankowitsch F."/>
            <person name="Schwarz J."/>
            <person name="Ruckert C."/>
            <person name="Gust B."/>
            <person name="Szczepanowski R."/>
            <person name="Blom J."/>
            <person name="Pelzer S."/>
            <person name="Kalinowski J."/>
            <person name="Mack M."/>
        </authorList>
    </citation>
    <scope>NUCLEOTIDE SEQUENCE [LARGE SCALE GENOMIC DNA]</scope>
    <source>
        <strain evidence="3">DSM 101723 / JCM 4913 / KCC S-0913 / 768</strain>
    </source>
</reference>
<gene>
    <name evidence="2" type="ORF">BN159_1321</name>
</gene>
<evidence type="ECO:0000313" key="3">
    <source>
        <dbReference type="Proteomes" id="UP000008043"/>
    </source>
</evidence>
<dbReference type="STRING" id="1214101.BN159_1321"/>
<feature type="transmembrane region" description="Helical" evidence="1">
    <location>
        <begin position="23"/>
        <end position="48"/>
    </location>
</feature>
<dbReference type="AlphaFoldDB" id="K4QXW8"/>
<organism evidence="2 3">
    <name type="scientific">Streptomyces davaonensis (strain DSM 101723 / JCM 4913 / KCC S-0913 / 768)</name>
    <dbReference type="NCBI Taxonomy" id="1214101"/>
    <lineage>
        <taxon>Bacteria</taxon>
        <taxon>Bacillati</taxon>
        <taxon>Actinomycetota</taxon>
        <taxon>Actinomycetes</taxon>
        <taxon>Kitasatosporales</taxon>
        <taxon>Streptomycetaceae</taxon>
        <taxon>Streptomyces</taxon>
    </lineage>
</organism>
<evidence type="ECO:0000313" key="2">
    <source>
        <dbReference type="EMBL" id="CCK25700.1"/>
    </source>
</evidence>
<dbReference type="Proteomes" id="UP000008043">
    <property type="component" value="Chromosome"/>
</dbReference>
<feature type="transmembrane region" description="Helical" evidence="1">
    <location>
        <begin position="68"/>
        <end position="89"/>
    </location>
</feature>
<dbReference type="KEGG" id="sdv:BN159_1321"/>
<name>K4QXW8_STRDJ</name>
<dbReference type="eggNOG" id="COG0534">
    <property type="taxonomic scope" value="Bacteria"/>
</dbReference>
<dbReference type="HOGENOM" id="CLU_2248512_0_0_11"/>
<keyword evidence="3" id="KW-1185">Reference proteome</keyword>
<sequence length="104" mass="10408">MIAASVGALVDTALLGNHATATLAAFAVAMAVFSPATATVAGALRGVMPFITPSKEDPDRLLPVVRSGTWLAITVGAIAAAAVASVPLIGRAAGIPRTTLDRSW</sequence>
<evidence type="ECO:0000256" key="1">
    <source>
        <dbReference type="SAM" id="Phobius"/>
    </source>
</evidence>
<dbReference type="RefSeq" id="WP_015656096.1">
    <property type="nucleotide sequence ID" value="NC_020504.1"/>
</dbReference>